<keyword evidence="2" id="KW-0378">Hydrolase</keyword>
<dbReference type="AlphaFoldDB" id="A0A6J4RDW9"/>
<dbReference type="InterPro" id="IPR005269">
    <property type="entry name" value="LOG"/>
</dbReference>
<dbReference type="SUPFAM" id="SSF102405">
    <property type="entry name" value="MCP/YpsA-like"/>
    <property type="match status" value="1"/>
</dbReference>
<dbReference type="PANTHER" id="PTHR31223">
    <property type="entry name" value="LOG FAMILY PROTEIN YJL055W"/>
    <property type="match status" value="1"/>
</dbReference>
<dbReference type="NCBIfam" id="TIGR00730">
    <property type="entry name" value="Rossman fold protein, TIGR00730 family"/>
    <property type="match status" value="1"/>
</dbReference>
<dbReference type="PANTHER" id="PTHR31223:SF70">
    <property type="entry name" value="LOG FAMILY PROTEIN YJL055W"/>
    <property type="match status" value="1"/>
</dbReference>
<dbReference type="EMBL" id="CADCVK010000116">
    <property type="protein sequence ID" value="CAA9470080.1"/>
    <property type="molecule type" value="Genomic_DNA"/>
</dbReference>
<comment type="catalytic activity">
    <reaction evidence="2">
        <text>N(6)-(dimethylallyl)adenosine 5'-phosphate + H2O = N(6)-dimethylallyladenine + D-ribose 5-phosphate</text>
        <dbReference type="Rhea" id="RHEA:48560"/>
        <dbReference type="ChEBI" id="CHEBI:15377"/>
        <dbReference type="ChEBI" id="CHEBI:17660"/>
        <dbReference type="ChEBI" id="CHEBI:57526"/>
        <dbReference type="ChEBI" id="CHEBI:78346"/>
        <dbReference type="EC" id="3.2.2.n1"/>
    </reaction>
</comment>
<name>A0A6J4RDW9_9ACTN</name>
<gene>
    <name evidence="3" type="ORF">AVDCRST_MAG12-704</name>
</gene>
<reference evidence="3" key="1">
    <citation type="submission" date="2020-02" db="EMBL/GenBank/DDBJ databases">
        <authorList>
            <person name="Meier V. D."/>
        </authorList>
    </citation>
    <scope>NUCLEOTIDE SEQUENCE</scope>
    <source>
        <strain evidence="3">AVDCRST_MAG12</strain>
    </source>
</reference>
<protein>
    <recommendedName>
        <fullName evidence="2">Cytokinin riboside 5'-monophosphate phosphoribohydrolase</fullName>
        <ecNumber evidence="2">3.2.2.n1</ecNumber>
    </recommendedName>
</protein>
<keyword evidence="2" id="KW-0203">Cytokinin biosynthesis</keyword>
<sequence>MNSICVFCGSSPGNDPAYAEAAQRLGRILAESETTLVYGGGHVGLMGVVADAALGAGGEVIGVMPRSLVDREIGHTGLSKLHVVRSMHERKAMMSELSDGFVALPGGNGTLEEFFEVLTWAQLGEHGKPCGLLNVVGYYGPLLKVFDQMVEKAFLRGAHRELVLVEEDPSVLLERFEGYEPPKTIKWIDDSER</sequence>
<comment type="similarity">
    <text evidence="1 2">Belongs to the LOG family.</text>
</comment>
<dbReference type="Gene3D" id="3.40.50.450">
    <property type="match status" value="1"/>
</dbReference>
<evidence type="ECO:0000313" key="3">
    <source>
        <dbReference type="EMBL" id="CAA9470080.1"/>
    </source>
</evidence>
<dbReference type="GO" id="GO:0009691">
    <property type="term" value="P:cytokinin biosynthetic process"/>
    <property type="evidence" value="ECO:0007669"/>
    <property type="project" value="UniProtKB-UniRule"/>
</dbReference>
<dbReference type="GO" id="GO:0005829">
    <property type="term" value="C:cytosol"/>
    <property type="evidence" value="ECO:0007669"/>
    <property type="project" value="TreeGrafter"/>
</dbReference>
<dbReference type="EC" id="3.2.2.n1" evidence="2"/>
<dbReference type="InterPro" id="IPR031100">
    <property type="entry name" value="LOG_fam"/>
</dbReference>
<evidence type="ECO:0000256" key="2">
    <source>
        <dbReference type="RuleBase" id="RU363015"/>
    </source>
</evidence>
<dbReference type="GO" id="GO:0016799">
    <property type="term" value="F:hydrolase activity, hydrolyzing N-glycosyl compounds"/>
    <property type="evidence" value="ECO:0007669"/>
    <property type="project" value="TreeGrafter"/>
</dbReference>
<organism evidence="3">
    <name type="scientific">uncultured Rubrobacteraceae bacterium</name>
    <dbReference type="NCBI Taxonomy" id="349277"/>
    <lineage>
        <taxon>Bacteria</taxon>
        <taxon>Bacillati</taxon>
        <taxon>Actinomycetota</taxon>
        <taxon>Rubrobacteria</taxon>
        <taxon>Rubrobacterales</taxon>
        <taxon>Rubrobacteraceae</taxon>
        <taxon>environmental samples</taxon>
    </lineage>
</organism>
<proteinExistence type="inferred from homology"/>
<accession>A0A6J4RDW9</accession>
<evidence type="ECO:0000256" key="1">
    <source>
        <dbReference type="ARBA" id="ARBA00006763"/>
    </source>
</evidence>
<dbReference type="Pfam" id="PF03641">
    <property type="entry name" value="Lysine_decarbox"/>
    <property type="match status" value="1"/>
</dbReference>
<comment type="catalytic activity">
    <reaction evidence="2">
        <text>9-ribosyl-trans-zeatin 5'-phosphate + H2O = trans-zeatin + D-ribose 5-phosphate</text>
        <dbReference type="Rhea" id="RHEA:48564"/>
        <dbReference type="ChEBI" id="CHEBI:15377"/>
        <dbReference type="ChEBI" id="CHEBI:16522"/>
        <dbReference type="ChEBI" id="CHEBI:78346"/>
        <dbReference type="ChEBI" id="CHEBI:87947"/>
        <dbReference type="EC" id="3.2.2.n1"/>
    </reaction>
</comment>